<evidence type="ECO:0000313" key="1">
    <source>
        <dbReference type="EMBL" id="SHK83462.1"/>
    </source>
</evidence>
<reference evidence="1 2" key="1">
    <citation type="submission" date="2016-11" db="EMBL/GenBank/DDBJ databases">
        <authorList>
            <person name="Jaros S."/>
            <person name="Januszkiewicz K."/>
            <person name="Wedrychowicz H."/>
        </authorList>
    </citation>
    <scope>NUCLEOTIDE SEQUENCE [LARGE SCALE GENOMIC DNA]</scope>
    <source>
        <strain evidence="1 2">DSM 27621</strain>
    </source>
</reference>
<dbReference type="Gene3D" id="3.40.50.300">
    <property type="entry name" value="P-loop containing nucleotide triphosphate hydrolases"/>
    <property type="match status" value="1"/>
</dbReference>
<gene>
    <name evidence="1" type="ORF">SAMN05444407_101308</name>
</gene>
<dbReference type="Proteomes" id="UP000184069">
    <property type="component" value="Unassembled WGS sequence"/>
</dbReference>
<dbReference type="STRING" id="1423959.SAMN05444407_101308"/>
<dbReference type="EMBL" id="FRBM01000001">
    <property type="protein sequence ID" value="SHK83462.1"/>
    <property type="molecule type" value="Genomic_DNA"/>
</dbReference>
<dbReference type="InterPro" id="IPR027417">
    <property type="entry name" value="P-loop_NTPase"/>
</dbReference>
<dbReference type="AlphaFoldDB" id="A0A1M6VPK0"/>
<dbReference type="OrthoDB" id="14765at2"/>
<organism evidence="1 2">
    <name type="scientific">Chryseobacterium contaminans</name>
    <dbReference type="NCBI Taxonomy" id="1423959"/>
    <lineage>
        <taxon>Bacteria</taxon>
        <taxon>Pseudomonadati</taxon>
        <taxon>Bacteroidota</taxon>
        <taxon>Flavobacteriia</taxon>
        <taxon>Flavobacteriales</taxon>
        <taxon>Weeksellaceae</taxon>
        <taxon>Chryseobacterium group</taxon>
        <taxon>Chryseobacterium</taxon>
    </lineage>
</organism>
<proteinExistence type="predicted"/>
<sequence length="299" mass="34310">MMKHLTTKTKELVLNGSLEEKIFHLRKQKWIPYPNADKILAKLDDLKNYPTVDRMPNLLIVGETNNGKTALINRFYKKNNPYIRKGEYDVVIAPVLVVQAPAEPDEKSFYNKILQILNAPIIKSESPDIKQRRIISLFKKLEVKLIIVDEIHHVLAGSPLKQRIFLNVLKYLSNELKIPIICVGIRDAFNVIQSDSQLSNRFETVILERWKMNDVYLQFLVNYEALLPLENPSYLAENSMASRILAMSDGLIGEINTILVKAAELALNSGLNKIDHKILDNIEYVAPEDRKKILRRANL</sequence>
<dbReference type="InterPro" id="IPR008868">
    <property type="entry name" value="TniB"/>
</dbReference>
<protein>
    <submittedName>
        <fullName evidence="1">TniB protein</fullName>
    </submittedName>
</protein>
<name>A0A1M6VPK0_9FLAO</name>
<dbReference type="SUPFAM" id="SSF52540">
    <property type="entry name" value="P-loop containing nucleoside triphosphate hydrolases"/>
    <property type="match status" value="1"/>
</dbReference>
<accession>A0A1M6VPK0</accession>
<dbReference type="Pfam" id="PF05621">
    <property type="entry name" value="TniB"/>
    <property type="match status" value="1"/>
</dbReference>
<evidence type="ECO:0000313" key="2">
    <source>
        <dbReference type="Proteomes" id="UP000184069"/>
    </source>
</evidence>